<proteinExistence type="predicted"/>
<dbReference type="Gene3D" id="3.40.50.740">
    <property type="match status" value="1"/>
</dbReference>
<name>T1C0T1_9ZZZZ</name>
<dbReference type="GO" id="GO:0022904">
    <property type="term" value="P:respiratory electron transport chain"/>
    <property type="evidence" value="ECO:0007669"/>
    <property type="project" value="TreeGrafter"/>
</dbReference>
<organism evidence="3">
    <name type="scientific">mine drainage metagenome</name>
    <dbReference type="NCBI Taxonomy" id="410659"/>
    <lineage>
        <taxon>unclassified sequences</taxon>
        <taxon>metagenomes</taxon>
        <taxon>ecological metagenomes</taxon>
    </lineage>
</organism>
<dbReference type="SUPFAM" id="SSF53706">
    <property type="entry name" value="Formate dehydrogenase/DMSO reductase, domains 1-3"/>
    <property type="match status" value="1"/>
</dbReference>
<dbReference type="GO" id="GO:0016020">
    <property type="term" value="C:membrane"/>
    <property type="evidence" value="ECO:0007669"/>
    <property type="project" value="TreeGrafter"/>
</dbReference>
<feature type="domain" description="Molybdopterin oxidoreductase" evidence="2">
    <location>
        <begin position="1"/>
        <end position="82"/>
    </location>
</feature>
<comment type="caution">
    <text evidence="3">The sequence shown here is derived from an EMBL/GenBank/DDBJ whole genome shotgun (WGS) entry which is preliminary data.</text>
</comment>
<dbReference type="GO" id="GO:0003954">
    <property type="term" value="F:NADH dehydrogenase activity"/>
    <property type="evidence" value="ECO:0007669"/>
    <property type="project" value="TreeGrafter"/>
</dbReference>
<dbReference type="EMBL" id="AUZY01005474">
    <property type="protein sequence ID" value="EQD58899.1"/>
    <property type="molecule type" value="Genomic_DNA"/>
</dbReference>
<dbReference type="PANTHER" id="PTHR43105:SF14">
    <property type="entry name" value="FORMATE DEHYDROGENASE H"/>
    <property type="match status" value="1"/>
</dbReference>
<protein>
    <submittedName>
        <fullName evidence="3">Formate dehydrogenase, alpha subunit</fullName>
    </submittedName>
</protein>
<dbReference type="InterPro" id="IPR050123">
    <property type="entry name" value="Prok_molybdopt-oxidoreductase"/>
</dbReference>
<dbReference type="AlphaFoldDB" id="T1C0T1"/>
<accession>T1C0T1</accession>
<evidence type="ECO:0000313" key="3">
    <source>
        <dbReference type="EMBL" id="EQD58899.1"/>
    </source>
</evidence>
<dbReference type="InterPro" id="IPR006656">
    <property type="entry name" value="Mopterin_OxRdtase"/>
</dbReference>
<evidence type="ECO:0000259" key="2">
    <source>
        <dbReference type="Pfam" id="PF00384"/>
    </source>
</evidence>
<dbReference type="Gene3D" id="3.40.228.10">
    <property type="entry name" value="Dimethylsulfoxide Reductase, domain 2"/>
    <property type="match status" value="1"/>
</dbReference>
<keyword evidence="1" id="KW-0560">Oxidoreductase</keyword>
<reference evidence="3" key="1">
    <citation type="submission" date="2013-08" db="EMBL/GenBank/DDBJ databases">
        <authorList>
            <person name="Mendez C."/>
            <person name="Richter M."/>
            <person name="Ferrer M."/>
            <person name="Sanchez J."/>
        </authorList>
    </citation>
    <scope>NUCLEOTIDE SEQUENCE</scope>
</reference>
<dbReference type="Pfam" id="PF00384">
    <property type="entry name" value="Molybdopterin"/>
    <property type="match status" value="1"/>
</dbReference>
<reference evidence="3" key="2">
    <citation type="journal article" date="2014" name="ISME J.">
        <title>Microbial stratification in low pH oxic and suboxic macroscopic growths along an acid mine drainage.</title>
        <authorList>
            <person name="Mendez-Garcia C."/>
            <person name="Mesa V."/>
            <person name="Sprenger R.R."/>
            <person name="Richter M."/>
            <person name="Diez M.S."/>
            <person name="Solano J."/>
            <person name="Bargiela R."/>
            <person name="Golyshina O.V."/>
            <person name="Manteca A."/>
            <person name="Ramos J.L."/>
            <person name="Gallego J.R."/>
            <person name="Llorente I."/>
            <person name="Martins Dos Santos V.A."/>
            <person name="Jensen O.N."/>
            <person name="Pelaez A.I."/>
            <person name="Sanchez J."/>
            <person name="Ferrer M."/>
        </authorList>
    </citation>
    <scope>NUCLEOTIDE SEQUENCE</scope>
</reference>
<feature type="non-terminal residue" evidence="3">
    <location>
        <position position="85"/>
    </location>
</feature>
<dbReference type="PANTHER" id="PTHR43105">
    <property type="entry name" value="RESPIRATORY NITRATE REDUCTASE"/>
    <property type="match status" value="1"/>
</dbReference>
<sequence length="85" mass="9160">MQKLARQVFSTNNVDNSSRFCQAPATAGLWRTVGYGGDAGSIHDIYSADFVMAIGTNTAESHPVIASRIKRAHKLNGQKLIVADL</sequence>
<gene>
    <name evidence="3" type="ORF">B1B_08400</name>
</gene>
<evidence type="ECO:0000256" key="1">
    <source>
        <dbReference type="ARBA" id="ARBA00023002"/>
    </source>
</evidence>